<dbReference type="Proteomes" id="UP000678499">
    <property type="component" value="Unassembled WGS sequence"/>
</dbReference>
<sequence>MKSTASGREGDTSIWLHNKLGTSNDTWVGGSICSQYNLEVLGNIRECFVYLQPQVKLKLLLSFFHIPCRNADEWHSELKEILELGRMDSDPWVAMVAEIMLPFPSTGSLSEEFNASESSGQIFHLLLKDLRKIIHDAPDGGILTPLESRFLNPNALNELYGPCEQPTAHFKLKRKPKAAALRAELLNKSIEAANQIRKHPVPTVPLRSRGMPRKLTDTTPLKGIPSKSLSNFGRPSARVGVRSLAGPKEGGIKLLEITEHLHGPGMMNPSSSAKKKGKKATETDASDKTNPQTSPTKNSVSAADQKIPDYAVNLVKSEDATVGPFHPASPEPMVDYETENLKHQVLEYQASVIEQQPSAILRREIQTQTANIHAQKGVLEHPKAIVPPARSSGNVQTITYATLQPMQAAGPSGAQIVQQQQLCQVAVAAGPDGTQHLALVPAQIVQTMQTGVRTVQFPAGSPNTVATILTQPPAQQTPAPPPPKKGLSLTREQMAEAQEMFRTANRVTRPEKALILGFMAGSRENPCPHLGNIVTIKLSEEQETMRQANGALVPVSVETLFQMNYNTGEWRRLRKHRSLQPMQ</sequence>
<dbReference type="PANTHER" id="PTHR13328">
    <property type="entry name" value="NEGATIVE ELONGATION FACTOR A NELF-A"/>
    <property type="match status" value="1"/>
</dbReference>
<dbReference type="GO" id="GO:0032021">
    <property type="term" value="C:NELF complex"/>
    <property type="evidence" value="ECO:0007669"/>
    <property type="project" value="TreeGrafter"/>
</dbReference>
<gene>
    <name evidence="3" type="ORF">NMOB1V02_LOCUS3499</name>
</gene>
<dbReference type="Pfam" id="PF23553">
    <property type="entry name" value="NELF-A_N"/>
    <property type="match status" value="1"/>
</dbReference>
<accession>A0A7R9BI00</accession>
<reference evidence="3" key="1">
    <citation type="submission" date="2020-11" db="EMBL/GenBank/DDBJ databases">
        <authorList>
            <person name="Tran Van P."/>
        </authorList>
    </citation>
    <scope>NUCLEOTIDE SEQUENCE</scope>
</reference>
<protein>
    <recommendedName>
        <fullName evidence="2">HDAg domain-containing protein</fullName>
    </recommendedName>
</protein>
<dbReference type="PROSITE" id="PS51838">
    <property type="entry name" value="HDAG"/>
    <property type="match status" value="1"/>
</dbReference>
<dbReference type="InterPro" id="IPR037517">
    <property type="entry name" value="HDAG_dom"/>
</dbReference>
<organism evidence="3">
    <name type="scientific">Notodromas monacha</name>
    <dbReference type="NCBI Taxonomy" id="399045"/>
    <lineage>
        <taxon>Eukaryota</taxon>
        <taxon>Metazoa</taxon>
        <taxon>Ecdysozoa</taxon>
        <taxon>Arthropoda</taxon>
        <taxon>Crustacea</taxon>
        <taxon>Oligostraca</taxon>
        <taxon>Ostracoda</taxon>
        <taxon>Podocopa</taxon>
        <taxon>Podocopida</taxon>
        <taxon>Cypridocopina</taxon>
        <taxon>Cypridoidea</taxon>
        <taxon>Cyprididae</taxon>
        <taxon>Notodromas</taxon>
    </lineage>
</organism>
<dbReference type="EMBL" id="CAJPEX010000464">
    <property type="protein sequence ID" value="CAG0915862.1"/>
    <property type="molecule type" value="Genomic_DNA"/>
</dbReference>
<dbReference type="PANTHER" id="PTHR13328:SF4">
    <property type="entry name" value="NEGATIVE ELONGATION FACTOR A"/>
    <property type="match status" value="1"/>
</dbReference>
<evidence type="ECO:0000313" key="4">
    <source>
        <dbReference type="Proteomes" id="UP000678499"/>
    </source>
</evidence>
<dbReference type="InterPro" id="IPR052828">
    <property type="entry name" value="NELF-A_domain"/>
</dbReference>
<evidence type="ECO:0000256" key="1">
    <source>
        <dbReference type="SAM" id="MobiDB-lite"/>
    </source>
</evidence>
<dbReference type="InterPro" id="IPR056557">
    <property type="entry name" value="NELF-A_N"/>
</dbReference>
<feature type="domain" description="HDAg" evidence="2">
    <location>
        <begin position="92"/>
        <end position="255"/>
    </location>
</feature>
<dbReference type="EMBL" id="OA882501">
    <property type="protein sequence ID" value="CAD7275710.1"/>
    <property type="molecule type" value="Genomic_DNA"/>
</dbReference>
<feature type="compositionally biased region" description="Polar residues" evidence="1">
    <location>
        <begin position="288"/>
        <end position="302"/>
    </location>
</feature>
<evidence type="ECO:0000259" key="2">
    <source>
        <dbReference type="PROSITE" id="PS51838"/>
    </source>
</evidence>
<feature type="region of interest" description="Disordered" evidence="1">
    <location>
        <begin position="202"/>
        <end position="235"/>
    </location>
</feature>
<name>A0A7R9BI00_9CRUS</name>
<feature type="region of interest" description="Disordered" evidence="1">
    <location>
        <begin position="261"/>
        <end position="305"/>
    </location>
</feature>
<dbReference type="OrthoDB" id="2135488at2759"/>
<proteinExistence type="predicted"/>
<keyword evidence="4" id="KW-1185">Reference proteome</keyword>
<evidence type="ECO:0000313" key="3">
    <source>
        <dbReference type="EMBL" id="CAD7275710.1"/>
    </source>
</evidence>
<dbReference type="AlphaFoldDB" id="A0A7R9BI00"/>
<dbReference type="GO" id="GO:0034244">
    <property type="term" value="P:negative regulation of transcription elongation by RNA polymerase II"/>
    <property type="evidence" value="ECO:0007669"/>
    <property type="project" value="TreeGrafter"/>
</dbReference>